<evidence type="ECO:0000256" key="7">
    <source>
        <dbReference type="PROSITE-ProRule" id="PRU00042"/>
    </source>
</evidence>
<dbReference type="PROSITE" id="PS51915">
    <property type="entry name" value="ZAD"/>
    <property type="match status" value="1"/>
</dbReference>
<dbReference type="Pfam" id="PF00096">
    <property type="entry name" value="zf-C2H2"/>
    <property type="match status" value="2"/>
</dbReference>
<feature type="region of interest" description="Disordered" evidence="9">
    <location>
        <begin position="166"/>
        <end position="190"/>
    </location>
</feature>
<dbReference type="InterPro" id="IPR027756">
    <property type="entry name" value="Ovo-like"/>
</dbReference>
<evidence type="ECO:0000256" key="5">
    <source>
        <dbReference type="ARBA" id="ARBA00022833"/>
    </source>
</evidence>
<evidence type="ECO:0000313" key="13">
    <source>
        <dbReference type="EMBL" id="CAH0402831.1"/>
    </source>
</evidence>
<keyword evidence="10" id="KW-0812">Transmembrane</keyword>
<evidence type="ECO:0000256" key="9">
    <source>
        <dbReference type="SAM" id="MobiDB-lite"/>
    </source>
</evidence>
<evidence type="ECO:0000259" key="11">
    <source>
        <dbReference type="PROSITE" id="PS50157"/>
    </source>
</evidence>
<comment type="subcellular location">
    <subcellularLocation>
        <location evidence="1">Nucleus</location>
    </subcellularLocation>
</comment>
<dbReference type="SMART" id="SM00868">
    <property type="entry name" value="zf-AD"/>
    <property type="match status" value="1"/>
</dbReference>
<protein>
    <submittedName>
        <fullName evidence="13">Uncharacterized protein</fullName>
    </submittedName>
</protein>
<evidence type="ECO:0000256" key="4">
    <source>
        <dbReference type="ARBA" id="ARBA00022771"/>
    </source>
</evidence>
<evidence type="ECO:0000256" key="10">
    <source>
        <dbReference type="SAM" id="Phobius"/>
    </source>
</evidence>
<feature type="binding site" evidence="8">
    <location>
        <position position="90"/>
    </location>
    <ligand>
        <name>Zn(2+)</name>
        <dbReference type="ChEBI" id="CHEBI:29105"/>
    </ligand>
</feature>
<feature type="domain" description="ZAD" evidence="12">
    <location>
        <begin position="45"/>
        <end position="117"/>
    </location>
</feature>
<feature type="binding site" evidence="8">
    <location>
        <position position="50"/>
    </location>
    <ligand>
        <name>Zn(2+)</name>
        <dbReference type="ChEBI" id="CHEBI:29105"/>
    </ligand>
</feature>
<name>A0ABN8B741_CHISP</name>
<keyword evidence="10" id="KW-1133">Transmembrane helix</keyword>
<dbReference type="PANTHER" id="PTHR10032:SF271">
    <property type="entry name" value="RH12261P-RELATED"/>
    <property type="match status" value="1"/>
</dbReference>
<keyword evidence="6" id="KW-0539">Nucleus</keyword>
<dbReference type="InterPro" id="IPR013087">
    <property type="entry name" value="Znf_C2H2_type"/>
</dbReference>
<feature type="transmembrane region" description="Helical" evidence="10">
    <location>
        <begin position="21"/>
        <end position="44"/>
    </location>
</feature>
<evidence type="ECO:0000256" key="8">
    <source>
        <dbReference type="PROSITE-ProRule" id="PRU01263"/>
    </source>
</evidence>
<dbReference type="SUPFAM" id="SSF57716">
    <property type="entry name" value="Glucocorticoid receptor-like (DNA-binding domain)"/>
    <property type="match status" value="1"/>
</dbReference>
<feature type="domain" description="C2H2-type" evidence="11">
    <location>
        <begin position="265"/>
        <end position="288"/>
    </location>
</feature>
<dbReference type="PANTHER" id="PTHR10032">
    <property type="entry name" value="ZINC FINGER PROTEIN WITH KRAB AND SCAN DOMAINS"/>
    <property type="match status" value="1"/>
</dbReference>
<evidence type="ECO:0000313" key="14">
    <source>
        <dbReference type="Proteomes" id="UP001153292"/>
    </source>
</evidence>
<evidence type="ECO:0000256" key="1">
    <source>
        <dbReference type="ARBA" id="ARBA00004123"/>
    </source>
</evidence>
<feature type="binding site" evidence="8">
    <location>
        <position position="93"/>
    </location>
    <ligand>
        <name>Zn(2+)</name>
        <dbReference type="ChEBI" id="CHEBI:29105"/>
    </ligand>
</feature>
<dbReference type="EMBL" id="OU963914">
    <property type="protein sequence ID" value="CAH0402831.1"/>
    <property type="molecule type" value="Genomic_DNA"/>
</dbReference>
<evidence type="ECO:0000256" key="3">
    <source>
        <dbReference type="ARBA" id="ARBA00022737"/>
    </source>
</evidence>
<dbReference type="Gene3D" id="3.40.1800.20">
    <property type="match status" value="1"/>
</dbReference>
<evidence type="ECO:0000256" key="2">
    <source>
        <dbReference type="ARBA" id="ARBA00022723"/>
    </source>
</evidence>
<sequence>MNQTLFNNSNIVYVERVFNRFLHCVLTQNIYLFLLIMEAFRFLLEKCRLCLEETGVLNIFKSENKDLPEDIYLCTGLEVHLSDNFPEKICNRCLNIVQDVKRLRERALKNNIHLRSLFVIDGIDKNNDVTEHHEKEKVTIKTEINEHVTREDTENKMTPSKNISVRKDLFETSPTVSPTKAPPTTNTEDQLDGVHSCKRIRLDDNTVLYECCVCYKTFDRWKKLYLHHRHHRKTEVCPQDACGKKFSTKGDLEKHIRTHTGEKPYKCNECDRSFSQRVTLKSHRERVHCVLLV</sequence>
<dbReference type="Pfam" id="PF07776">
    <property type="entry name" value="zf-AD"/>
    <property type="match status" value="1"/>
</dbReference>
<dbReference type="Gene3D" id="3.30.160.60">
    <property type="entry name" value="Classic Zinc Finger"/>
    <property type="match status" value="2"/>
</dbReference>
<proteinExistence type="predicted"/>
<keyword evidence="2 8" id="KW-0479">Metal-binding</keyword>
<dbReference type="PROSITE" id="PS50157">
    <property type="entry name" value="ZINC_FINGER_C2H2_2"/>
    <property type="match status" value="3"/>
</dbReference>
<evidence type="ECO:0000256" key="6">
    <source>
        <dbReference type="ARBA" id="ARBA00023242"/>
    </source>
</evidence>
<keyword evidence="4 7" id="KW-0863">Zinc-finger</keyword>
<dbReference type="PROSITE" id="PS00028">
    <property type="entry name" value="ZINC_FINGER_C2H2_1"/>
    <property type="match status" value="3"/>
</dbReference>
<keyword evidence="3" id="KW-0677">Repeat</keyword>
<evidence type="ECO:0000259" key="12">
    <source>
        <dbReference type="PROSITE" id="PS51915"/>
    </source>
</evidence>
<feature type="compositionally biased region" description="Polar residues" evidence="9">
    <location>
        <begin position="172"/>
        <end position="188"/>
    </location>
</feature>
<organism evidence="13 14">
    <name type="scientific">Chilo suppressalis</name>
    <name type="common">Asiatic rice borer moth</name>
    <dbReference type="NCBI Taxonomy" id="168631"/>
    <lineage>
        <taxon>Eukaryota</taxon>
        <taxon>Metazoa</taxon>
        <taxon>Ecdysozoa</taxon>
        <taxon>Arthropoda</taxon>
        <taxon>Hexapoda</taxon>
        <taxon>Insecta</taxon>
        <taxon>Pterygota</taxon>
        <taxon>Neoptera</taxon>
        <taxon>Endopterygota</taxon>
        <taxon>Lepidoptera</taxon>
        <taxon>Glossata</taxon>
        <taxon>Ditrysia</taxon>
        <taxon>Pyraloidea</taxon>
        <taxon>Crambidae</taxon>
        <taxon>Crambinae</taxon>
        <taxon>Chilo</taxon>
    </lineage>
</organism>
<gene>
    <name evidence="13" type="ORF">CHILSU_LOCUS6082</name>
</gene>
<dbReference type="InterPro" id="IPR036236">
    <property type="entry name" value="Znf_C2H2_sf"/>
</dbReference>
<keyword evidence="10" id="KW-0472">Membrane</keyword>
<keyword evidence="14" id="KW-1185">Reference proteome</keyword>
<feature type="binding site" evidence="8">
    <location>
        <position position="47"/>
    </location>
    <ligand>
        <name>Zn(2+)</name>
        <dbReference type="ChEBI" id="CHEBI:29105"/>
    </ligand>
</feature>
<feature type="domain" description="C2H2-type" evidence="11">
    <location>
        <begin position="209"/>
        <end position="236"/>
    </location>
</feature>
<feature type="domain" description="C2H2-type" evidence="11">
    <location>
        <begin position="235"/>
        <end position="264"/>
    </location>
</feature>
<dbReference type="SUPFAM" id="SSF57667">
    <property type="entry name" value="beta-beta-alpha zinc fingers"/>
    <property type="match status" value="2"/>
</dbReference>
<accession>A0ABN8B741</accession>
<dbReference type="InterPro" id="IPR012934">
    <property type="entry name" value="Znf_AD"/>
</dbReference>
<keyword evidence="5 8" id="KW-0862">Zinc</keyword>
<dbReference type="Proteomes" id="UP001153292">
    <property type="component" value="Chromosome 21"/>
</dbReference>
<reference evidence="13" key="1">
    <citation type="submission" date="2021-12" db="EMBL/GenBank/DDBJ databases">
        <authorList>
            <person name="King R."/>
        </authorList>
    </citation>
    <scope>NUCLEOTIDE SEQUENCE</scope>
</reference>
<dbReference type="SMART" id="SM00355">
    <property type="entry name" value="ZnF_C2H2"/>
    <property type="match status" value="3"/>
</dbReference>